<dbReference type="CDD" id="cd07389">
    <property type="entry name" value="MPP_PhoD"/>
    <property type="match status" value="1"/>
</dbReference>
<evidence type="ECO:0000259" key="2">
    <source>
        <dbReference type="Pfam" id="PF16655"/>
    </source>
</evidence>
<dbReference type="InterPro" id="IPR052900">
    <property type="entry name" value="Phospholipid_Metab_Enz"/>
</dbReference>
<keyword evidence="4" id="KW-1185">Reference proteome</keyword>
<comment type="caution">
    <text evidence="3">The sequence shown here is derived from an EMBL/GenBank/DDBJ whole genome shotgun (WGS) entry which is preliminary data.</text>
</comment>
<dbReference type="AlphaFoldDB" id="A0A2N8L130"/>
<protein>
    <submittedName>
        <fullName evidence="3">Alkaline phosphatase</fullName>
    </submittedName>
</protein>
<dbReference type="InterPro" id="IPR038607">
    <property type="entry name" value="PhoD-like_sf"/>
</dbReference>
<evidence type="ECO:0000313" key="4">
    <source>
        <dbReference type="Proteomes" id="UP000235916"/>
    </source>
</evidence>
<dbReference type="PROSITE" id="PS51318">
    <property type="entry name" value="TAT"/>
    <property type="match status" value="1"/>
</dbReference>
<dbReference type="Pfam" id="PF16655">
    <property type="entry name" value="PhoD_N"/>
    <property type="match status" value="1"/>
</dbReference>
<dbReference type="InterPro" id="IPR032093">
    <property type="entry name" value="PhoD_N"/>
</dbReference>
<proteinExistence type="predicted"/>
<gene>
    <name evidence="3" type="ORF">C1O66_18960</name>
</gene>
<dbReference type="Gene3D" id="2.60.40.380">
    <property type="entry name" value="Purple acid phosphatase-like, N-terminal"/>
    <property type="match status" value="1"/>
</dbReference>
<evidence type="ECO:0000259" key="1">
    <source>
        <dbReference type="Pfam" id="PF09423"/>
    </source>
</evidence>
<sequence length="523" mass="58290">MSSRPPHPALQRRQLLQAALAAGSAPLWIRHVHAADTVERFALGIASGCPRPSSLVLWTRLSGPTLPAQVAVDWELAEDEAFKTVVAKGQEMALAADAHSVHAEPAGLKPDRWYWYRFTALGARSPVGRTRTAPAPDAKVSSLRFAIASCQRWDHGRYAAWADMARQDLDLVLFLGDYIYESAAISNASASGPAPRVHVGGLCRSLDDYRQRYAQYKSDPSLQAMHARAPWIVTWDDHEVDNDWAGDHSQGLEADFPQRRITAAKAYWEHMPFPKALRPSGKDIRIHEHYDWGQLARLISVDGRQWRDPQVCPKPGRGGSNTLSLKDCPDFLDPRRSLLGAAQEQWLAQSWDASRPWNLLAQQTLMARMNWQTQAGEPGVYWTDGWDGYPLARQRLLRDMAARKLRNTVVLGGDVHANYVADLRADFDAPVSAANPLLATEFCGTSISSQGLDQSRIERALPHNPHLRYGHADQHGYVQFLLRPDRLEAELRSVQELWKADSALETSARFTVESGRVGAIQGT</sequence>
<dbReference type="Proteomes" id="UP000235916">
    <property type="component" value="Unassembled WGS sequence"/>
</dbReference>
<dbReference type="Pfam" id="PF09423">
    <property type="entry name" value="PhoD"/>
    <property type="match status" value="1"/>
</dbReference>
<name>A0A2N8L130_9BURK</name>
<dbReference type="OrthoDB" id="327733at2"/>
<dbReference type="RefSeq" id="WP_102769322.1">
    <property type="nucleotide sequence ID" value="NZ_POSP01000003.1"/>
</dbReference>
<dbReference type="PANTHER" id="PTHR43606:SF2">
    <property type="entry name" value="ALKALINE PHOSPHATASE FAMILY PROTEIN (AFU_ORTHOLOGUE AFUA_5G03860)"/>
    <property type="match status" value="1"/>
</dbReference>
<dbReference type="EMBL" id="POSP01000003">
    <property type="protein sequence ID" value="PND39405.1"/>
    <property type="molecule type" value="Genomic_DNA"/>
</dbReference>
<dbReference type="Gene3D" id="3.60.21.70">
    <property type="entry name" value="PhoD-like phosphatase"/>
    <property type="match status" value="1"/>
</dbReference>
<dbReference type="InterPro" id="IPR029052">
    <property type="entry name" value="Metallo-depent_PP-like"/>
</dbReference>
<feature type="domain" description="Phospholipase D N-terminal" evidence="2">
    <location>
        <begin position="43"/>
        <end position="132"/>
    </location>
</feature>
<reference evidence="3 4" key="1">
    <citation type="submission" date="2018-01" db="EMBL/GenBank/DDBJ databases">
        <title>Draft genome sequence of Paucibacter aquatile CR182 isolated from freshwater of the Nakdong River.</title>
        <authorList>
            <person name="Choi A."/>
            <person name="Chung E.J."/>
        </authorList>
    </citation>
    <scope>NUCLEOTIDE SEQUENCE [LARGE SCALE GENOMIC DNA]</scope>
    <source>
        <strain evidence="3 4">CR182</strain>
    </source>
</reference>
<dbReference type="InterPro" id="IPR006311">
    <property type="entry name" value="TAT_signal"/>
</dbReference>
<dbReference type="SUPFAM" id="SSF56300">
    <property type="entry name" value="Metallo-dependent phosphatases"/>
    <property type="match status" value="1"/>
</dbReference>
<dbReference type="InterPro" id="IPR018946">
    <property type="entry name" value="PhoD-like_MPP"/>
</dbReference>
<evidence type="ECO:0000313" key="3">
    <source>
        <dbReference type="EMBL" id="PND39405.1"/>
    </source>
</evidence>
<feature type="domain" description="PhoD-like phosphatase metallophosphatase" evidence="1">
    <location>
        <begin position="145"/>
        <end position="491"/>
    </location>
</feature>
<accession>A0A2N8L130</accession>
<organism evidence="3 4">
    <name type="scientific">Kinneretia aquatilis</name>
    <dbReference type="NCBI Taxonomy" id="2070761"/>
    <lineage>
        <taxon>Bacteria</taxon>
        <taxon>Pseudomonadati</taxon>
        <taxon>Pseudomonadota</taxon>
        <taxon>Betaproteobacteria</taxon>
        <taxon>Burkholderiales</taxon>
        <taxon>Sphaerotilaceae</taxon>
        <taxon>Roseateles</taxon>
    </lineage>
</organism>
<dbReference type="PANTHER" id="PTHR43606">
    <property type="entry name" value="PHOSPHATASE, PUTATIVE (AFU_ORTHOLOGUE AFUA_6G08710)-RELATED"/>
    <property type="match status" value="1"/>
</dbReference>